<gene>
    <name evidence="1" type="ordered locus">BMULJ_01410</name>
</gene>
<protein>
    <submittedName>
        <fullName evidence="1">Bacteriophage protein</fullName>
    </submittedName>
</protein>
<dbReference type="HOGENOM" id="CLU_126436_0_0_4"/>
<keyword evidence="2" id="KW-1185">Reference proteome</keyword>
<dbReference type="Proteomes" id="UP000008815">
    <property type="component" value="Chromosome 1"/>
</dbReference>
<dbReference type="AlphaFoldDB" id="A0A0H3KED6"/>
<proteinExistence type="predicted"/>
<reference evidence="1 2" key="1">
    <citation type="submission" date="2007-04" db="EMBL/GenBank/DDBJ databases">
        <title>Complete genome sequence of Burkholderia multivorans ATCC 17616.</title>
        <authorList>
            <person name="Ohtsubo Y."/>
            <person name="Yamashita A."/>
            <person name="Kurokawa K."/>
            <person name="Takami H."/>
            <person name="Yuhara S."/>
            <person name="Nishiyama E."/>
            <person name="Endo R."/>
            <person name="Miyazaki R."/>
            <person name="Ono A."/>
            <person name="Yano K."/>
            <person name="Ito M."/>
            <person name="Sota M."/>
            <person name="Yuji N."/>
            <person name="Hattori M."/>
            <person name="Tsuda M."/>
        </authorList>
    </citation>
    <scope>NUCLEOTIDE SEQUENCE [LARGE SCALE GENOMIC DNA]</scope>
    <source>
        <strain evidence="2">ATCC 17616 / 249</strain>
    </source>
</reference>
<evidence type="ECO:0000313" key="2">
    <source>
        <dbReference type="Proteomes" id="UP000008815"/>
    </source>
</evidence>
<dbReference type="KEGG" id="bmu:Bmul_1831"/>
<sequence>MSGFESIEERLDNWGATVRSPRFKPEVCAQWARLHVALRDKALAEMSIPPEQKDGWLVEAAWSAMPNHVAKWVLKYTYVWRMAPDQVQTRMRKAHGAVLRGRRFELVLADAHRAISQSIVKLTADAVITKIASTGCKPPESVL</sequence>
<dbReference type="EMBL" id="AP009385">
    <property type="protein sequence ID" value="BAG43345.1"/>
    <property type="molecule type" value="Genomic_DNA"/>
</dbReference>
<name>A0A0H3KED6_BURM1</name>
<dbReference type="KEGG" id="bmj:BMULJ_01410"/>
<evidence type="ECO:0000313" key="1">
    <source>
        <dbReference type="EMBL" id="BAG43345.1"/>
    </source>
</evidence>
<dbReference type="STRING" id="395019.BMULJ_01410"/>
<organism evidence="1 2">
    <name type="scientific">Burkholderia multivorans (strain ATCC 17616 / 249)</name>
    <dbReference type="NCBI Taxonomy" id="395019"/>
    <lineage>
        <taxon>Bacteria</taxon>
        <taxon>Pseudomonadati</taxon>
        <taxon>Pseudomonadota</taxon>
        <taxon>Betaproteobacteria</taxon>
        <taxon>Burkholderiales</taxon>
        <taxon>Burkholderiaceae</taxon>
        <taxon>Burkholderia</taxon>
        <taxon>Burkholderia cepacia complex</taxon>
    </lineage>
</organism>
<dbReference type="RefSeq" id="WP_012213528.1">
    <property type="nucleotide sequence ID" value="NC_010084.1"/>
</dbReference>
<accession>A0A0H3KED6</accession>